<feature type="transmembrane region" description="Helical" evidence="9">
    <location>
        <begin position="175"/>
        <end position="196"/>
    </location>
</feature>
<keyword evidence="3" id="KW-1003">Cell membrane</keyword>
<gene>
    <name evidence="10" type="ORF">FWJ32_03100</name>
</gene>
<keyword evidence="11" id="KW-1185">Reference proteome</keyword>
<evidence type="ECO:0000313" key="10">
    <source>
        <dbReference type="EMBL" id="TZE82954.1"/>
    </source>
</evidence>
<feature type="transmembrane region" description="Helical" evidence="9">
    <location>
        <begin position="94"/>
        <end position="113"/>
    </location>
</feature>
<dbReference type="Pfam" id="PF03609">
    <property type="entry name" value="EII-Sor"/>
    <property type="match status" value="1"/>
</dbReference>
<comment type="caution">
    <text evidence="10">The sequence shown here is derived from an EMBL/GenBank/DDBJ whole genome shotgun (WGS) entry which is preliminary data.</text>
</comment>
<sequence length="255" mass="27218">MEIAFWQILFLTVYAFVAQLDALSLQISLGNPLMAGFVTGLIMGNIPMGLTVGATLQLMVLGVATYGGATVPDFMSAAVIGTAFAIISGQDVEFAIGIALPIGLLLTQLDILARLSNTYFQHRADRYAEDGNADGVARMNLMGIIPWGLSRAIPVFLGLYFGSEVVKAITAYLPQWLMGGLKVAGGILPAMGVAILMRYLPLKKFYPFMIIGFVLAAYLKVSLIGIALIGFAVAAAYLFLKNELKPQTEGGDIDD</sequence>
<dbReference type="InterPro" id="IPR004700">
    <property type="entry name" value="PTS_IIC_man"/>
</dbReference>
<keyword evidence="7 9" id="KW-1133">Transmembrane helix</keyword>
<evidence type="ECO:0000256" key="1">
    <source>
        <dbReference type="ARBA" id="ARBA00004651"/>
    </source>
</evidence>
<name>A0A5D8QFN8_9THEO</name>
<dbReference type="RefSeq" id="WP_149544511.1">
    <property type="nucleotide sequence ID" value="NZ_VTPS01000003.1"/>
</dbReference>
<evidence type="ECO:0000256" key="3">
    <source>
        <dbReference type="ARBA" id="ARBA00022475"/>
    </source>
</evidence>
<keyword evidence="6 9" id="KW-0812">Transmembrane</keyword>
<dbReference type="PANTHER" id="PTHR32502">
    <property type="entry name" value="N-ACETYLGALACTOSAMINE PERMEASE II COMPONENT-RELATED"/>
    <property type="match status" value="1"/>
</dbReference>
<dbReference type="InterPro" id="IPR050303">
    <property type="entry name" value="GatZ_KbaZ_carbometab"/>
</dbReference>
<evidence type="ECO:0000256" key="5">
    <source>
        <dbReference type="ARBA" id="ARBA00022683"/>
    </source>
</evidence>
<evidence type="ECO:0000256" key="6">
    <source>
        <dbReference type="ARBA" id="ARBA00022692"/>
    </source>
</evidence>
<proteinExistence type="predicted"/>
<evidence type="ECO:0000256" key="4">
    <source>
        <dbReference type="ARBA" id="ARBA00022597"/>
    </source>
</evidence>
<reference evidence="10 11" key="1">
    <citation type="submission" date="2019-08" db="EMBL/GenBank/DDBJ databases">
        <title>Calorimonas adulescens gen. nov., sp. nov., an anaerobic thermophilic bacterium from Sakhalin hot spring.</title>
        <authorList>
            <person name="Khomyakova M.A."/>
            <person name="Merkel A.Y."/>
            <person name="Novikov A."/>
            <person name="Bonch-Osmolovskaya E.A."/>
            <person name="Slobodkin A.I."/>
        </authorList>
    </citation>
    <scope>NUCLEOTIDE SEQUENCE [LARGE SCALE GENOMIC DNA]</scope>
    <source>
        <strain evidence="10 11">A05MB</strain>
    </source>
</reference>
<feature type="transmembrane region" description="Helical" evidence="9">
    <location>
        <begin position="208"/>
        <end position="240"/>
    </location>
</feature>
<dbReference type="Proteomes" id="UP000322976">
    <property type="component" value="Unassembled WGS sequence"/>
</dbReference>
<dbReference type="PROSITE" id="PS51106">
    <property type="entry name" value="PTS_EIIC_TYPE_4"/>
    <property type="match status" value="1"/>
</dbReference>
<dbReference type="PANTHER" id="PTHR32502:SF28">
    <property type="entry name" value="PHOSPHOTRANSFERASE SYSTEM SUGAR-SPECIFIC EIIC COMPONENT"/>
    <property type="match status" value="1"/>
</dbReference>
<dbReference type="AlphaFoldDB" id="A0A5D8QFN8"/>
<keyword evidence="5" id="KW-0598">Phosphotransferase system</keyword>
<feature type="transmembrane region" description="Helical" evidence="9">
    <location>
        <begin position="144"/>
        <end position="163"/>
    </location>
</feature>
<keyword evidence="4 10" id="KW-0762">Sugar transport</keyword>
<organism evidence="10 11">
    <name type="scientific">Calorimonas adulescens</name>
    <dbReference type="NCBI Taxonomy" id="2606906"/>
    <lineage>
        <taxon>Bacteria</taxon>
        <taxon>Bacillati</taxon>
        <taxon>Bacillota</taxon>
        <taxon>Clostridia</taxon>
        <taxon>Thermoanaerobacterales</taxon>
        <taxon>Thermoanaerobacteraceae</taxon>
        <taxon>Calorimonas</taxon>
    </lineage>
</organism>
<dbReference type="EMBL" id="VTPS01000003">
    <property type="protein sequence ID" value="TZE82954.1"/>
    <property type="molecule type" value="Genomic_DNA"/>
</dbReference>
<feature type="transmembrane region" description="Helical" evidence="9">
    <location>
        <begin position="58"/>
        <end position="88"/>
    </location>
</feature>
<evidence type="ECO:0000256" key="9">
    <source>
        <dbReference type="SAM" id="Phobius"/>
    </source>
</evidence>
<evidence type="ECO:0000256" key="8">
    <source>
        <dbReference type="ARBA" id="ARBA00023136"/>
    </source>
</evidence>
<dbReference type="GO" id="GO:0005886">
    <property type="term" value="C:plasma membrane"/>
    <property type="evidence" value="ECO:0007669"/>
    <property type="project" value="UniProtKB-SubCell"/>
</dbReference>
<protein>
    <submittedName>
        <fullName evidence="10">PTS sugar transporter subunit IIC</fullName>
    </submittedName>
</protein>
<keyword evidence="8 9" id="KW-0472">Membrane</keyword>
<keyword evidence="2" id="KW-0813">Transport</keyword>
<evidence type="ECO:0000256" key="7">
    <source>
        <dbReference type="ARBA" id="ARBA00022989"/>
    </source>
</evidence>
<evidence type="ECO:0000313" key="11">
    <source>
        <dbReference type="Proteomes" id="UP000322976"/>
    </source>
</evidence>
<accession>A0A5D8QFN8</accession>
<evidence type="ECO:0000256" key="2">
    <source>
        <dbReference type="ARBA" id="ARBA00022448"/>
    </source>
</evidence>
<comment type="subcellular location">
    <subcellularLocation>
        <location evidence="1">Cell membrane</location>
        <topology evidence="1">Multi-pass membrane protein</topology>
    </subcellularLocation>
</comment>
<feature type="transmembrane region" description="Helical" evidence="9">
    <location>
        <begin position="25"/>
        <end position="46"/>
    </location>
</feature>
<dbReference type="GO" id="GO:0009401">
    <property type="term" value="P:phosphoenolpyruvate-dependent sugar phosphotransferase system"/>
    <property type="evidence" value="ECO:0007669"/>
    <property type="project" value="UniProtKB-KW"/>
</dbReference>